<accession>A0A9N8YII4</accession>
<dbReference type="PANTHER" id="PTHR31511:SF12">
    <property type="entry name" value="RHO TERMINATION FACTOR N-TERMINAL DOMAIN-CONTAINING PROTEIN"/>
    <property type="match status" value="1"/>
</dbReference>
<comment type="similarity">
    <text evidence="1">Belongs to the DNA polymerase type-B family.</text>
</comment>
<organism evidence="11 12">
    <name type="scientific">Ambispora gerdemannii</name>
    <dbReference type="NCBI Taxonomy" id="144530"/>
    <lineage>
        <taxon>Eukaryota</taxon>
        <taxon>Fungi</taxon>
        <taxon>Fungi incertae sedis</taxon>
        <taxon>Mucoromycota</taxon>
        <taxon>Glomeromycotina</taxon>
        <taxon>Glomeromycetes</taxon>
        <taxon>Archaeosporales</taxon>
        <taxon>Ambisporaceae</taxon>
        <taxon>Ambispora</taxon>
    </lineage>
</organism>
<dbReference type="GO" id="GO:0003677">
    <property type="term" value="F:DNA binding"/>
    <property type="evidence" value="ECO:0007669"/>
    <property type="project" value="UniProtKB-KW"/>
</dbReference>
<comment type="catalytic activity">
    <reaction evidence="8">
        <text>DNA(n) + a 2'-deoxyribonucleoside 5'-triphosphate = DNA(n+1) + diphosphate</text>
        <dbReference type="Rhea" id="RHEA:22508"/>
        <dbReference type="Rhea" id="RHEA-COMP:17339"/>
        <dbReference type="Rhea" id="RHEA-COMP:17340"/>
        <dbReference type="ChEBI" id="CHEBI:33019"/>
        <dbReference type="ChEBI" id="CHEBI:61560"/>
        <dbReference type="ChEBI" id="CHEBI:173112"/>
        <dbReference type="EC" id="2.7.7.7"/>
    </reaction>
</comment>
<evidence type="ECO:0000256" key="7">
    <source>
        <dbReference type="ARBA" id="ARBA00023125"/>
    </source>
</evidence>
<dbReference type="SUPFAM" id="SSF54060">
    <property type="entry name" value="His-Me finger endonucleases"/>
    <property type="match status" value="1"/>
</dbReference>
<evidence type="ECO:0000256" key="5">
    <source>
        <dbReference type="ARBA" id="ARBA00022705"/>
    </source>
</evidence>
<dbReference type="Pfam" id="PF03175">
    <property type="entry name" value="DNA_pol_B_2"/>
    <property type="match status" value="1"/>
</dbReference>
<feature type="domain" description="DNA-directed DNA polymerase family B mitochondria/virus" evidence="10">
    <location>
        <begin position="355"/>
        <end position="735"/>
    </location>
</feature>
<dbReference type="EC" id="2.7.7.7" evidence="2"/>
<dbReference type="InterPro" id="IPR023211">
    <property type="entry name" value="DNA_pol_palm_dom_sf"/>
</dbReference>
<comment type="caution">
    <text evidence="11">The sequence shown here is derived from an EMBL/GenBank/DDBJ whole genome shotgun (WGS) entry which is preliminary data.</text>
</comment>
<keyword evidence="3" id="KW-0808">Transferase</keyword>
<evidence type="ECO:0000313" key="12">
    <source>
        <dbReference type="Proteomes" id="UP000789831"/>
    </source>
</evidence>
<dbReference type="GO" id="GO:0003887">
    <property type="term" value="F:DNA-directed DNA polymerase activity"/>
    <property type="evidence" value="ECO:0007669"/>
    <property type="project" value="UniProtKB-KW"/>
</dbReference>
<dbReference type="OrthoDB" id="414982at2759"/>
<evidence type="ECO:0000256" key="6">
    <source>
        <dbReference type="ARBA" id="ARBA00022932"/>
    </source>
</evidence>
<keyword evidence="5" id="KW-0235">DNA replication</keyword>
<evidence type="ECO:0000256" key="1">
    <source>
        <dbReference type="ARBA" id="ARBA00005755"/>
    </source>
</evidence>
<dbReference type="EMBL" id="CAJVPL010000014">
    <property type="protein sequence ID" value="CAG8434063.1"/>
    <property type="molecule type" value="Genomic_DNA"/>
</dbReference>
<dbReference type="PROSITE" id="PS00116">
    <property type="entry name" value="DNA_POLYMERASE_B"/>
    <property type="match status" value="1"/>
</dbReference>
<dbReference type="AlphaFoldDB" id="A0A9N8YII4"/>
<evidence type="ECO:0000313" key="11">
    <source>
        <dbReference type="EMBL" id="CAG8434063.1"/>
    </source>
</evidence>
<dbReference type="InterPro" id="IPR043502">
    <property type="entry name" value="DNA/RNA_pol_sf"/>
</dbReference>
<evidence type="ECO:0000256" key="9">
    <source>
        <dbReference type="SAM" id="MobiDB-lite"/>
    </source>
</evidence>
<protein>
    <recommendedName>
        <fullName evidence="2">DNA-directed DNA polymerase</fullName>
        <ecNumber evidence="2">2.7.7.7</ecNumber>
    </recommendedName>
</protein>
<dbReference type="InterPro" id="IPR004868">
    <property type="entry name" value="DNA-dir_DNA_pol_B_mt/vir"/>
</dbReference>
<feature type="region of interest" description="Disordered" evidence="9">
    <location>
        <begin position="861"/>
        <end position="895"/>
    </location>
</feature>
<proteinExistence type="inferred from homology"/>
<dbReference type="InterPro" id="IPR017964">
    <property type="entry name" value="DNA-dir_DNA_pol_B_CS"/>
</dbReference>
<evidence type="ECO:0000256" key="3">
    <source>
        <dbReference type="ARBA" id="ARBA00022679"/>
    </source>
</evidence>
<dbReference type="Proteomes" id="UP000789831">
    <property type="component" value="Unassembled WGS sequence"/>
</dbReference>
<dbReference type="PANTHER" id="PTHR31511">
    <property type="entry name" value="PROTEIN CBG23764"/>
    <property type="match status" value="1"/>
</dbReference>
<keyword evidence="12" id="KW-1185">Reference proteome</keyword>
<keyword evidence="7" id="KW-0238">DNA-binding</keyword>
<gene>
    <name evidence="11" type="ORF">AGERDE_LOCUS301</name>
</gene>
<evidence type="ECO:0000256" key="4">
    <source>
        <dbReference type="ARBA" id="ARBA00022695"/>
    </source>
</evidence>
<dbReference type="GO" id="GO:0006260">
    <property type="term" value="P:DNA replication"/>
    <property type="evidence" value="ECO:0007669"/>
    <property type="project" value="UniProtKB-KW"/>
</dbReference>
<evidence type="ECO:0000259" key="10">
    <source>
        <dbReference type="Pfam" id="PF03175"/>
    </source>
</evidence>
<sequence>MSDAYPEHIEEFSIEVADYNPIGPETMPKRNNGVINMQNNDDWCFGWCVLGALHPVKVHPERNPHRIYAKYIEELNMEDIPIPVPVSTPVYQKFEENNPEISLCVYEWSNQNKCLEFRYLSERRKKGFIEHRAIPKKCLGINNAPQLPKVPTLEKTLTPEEKTQLTRTEKLQRHIPCGYSYVIIRMDSSYNYEIISHDLYRGPDALQRFVDKLEEELEEIRANLSEPADMIMETGDYRRHQTATECWICKKKFPNQTLLKAMVCCPNTGNYIGASHEGCKRKNEIIGPKWYQQPSIPDNGKFKKTYNCMYCDSQMLDQGLLKVRDHDHINGKYRGPAHSDCNKKLQMGEFKTKIPLICHNFRGYDSHLLIEVVSRFASDKLKCIPENIGKYKAMDVGQFRFLDSFQHMAMGLDKLVTCLEETLEKFPLTVKHFTKKGYSLEQIKLLIRKERISILYQQNISKSDYEHAQKVWQTFEMKNFGEYHDLYLETDVLLLADVFMNYSIMCLQDDGLDTTHYVSAPGMFNDSLYKSSGVEIKLMTDMDEYLMVENGIRGGMTMISQRCAKANNEKCPDYDPNKPKSWIMYEDMNALYSGAMTQYMPTEILGKVDPEEIPDIQNYPLAPEKQIVPENWLSLYNERLVHDKAVGGGKYVTGEKLLQTLLPKKNYVVHYRALQIYIKFGTKVTKIHSALKFRQSPWMKDYIEENIRKRKNAKANKEEFGVVYYKLKNNAVFGKQMENVRFKGYEGGITAVHMLKGTVTLNKPLFVGQAILDISKAMVYNFWYGYIKPRYGDKARLLYTDTDSLIMWIETEDIYKDRAERPDIFDLDYSGDLFLMKDETNGGPIGESVCLKPKMYSVLPAGHDPKTPETNADFEKELEEEESRKSQGMKDWQKKHGMQKAKGVKKCVVKRELRHDKFLECLRTKKLTRHDMYGLRSYDHEIYLERVNKIGLNPYDNKRWILLDGIRTLPYGHWRIFAYKRMVSSGISPEEAEKRAMMLKLKPQYQ</sequence>
<name>A0A9N8YII4_9GLOM</name>
<dbReference type="SUPFAM" id="SSF56672">
    <property type="entry name" value="DNA/RNA polymerases"/>
    <property type="match status" value="1"/>
</dbReference>
<keyword evidence="4" id="KW-0548">Nucleotidyltransferase</keyword>
<evidence type="ECO:0000256" key="2">
    <source>
        <dbReference type="ARBA" id="ARBA00012417"/>
    </source>
</evidence>
<evidence type="ECO:0000256" key="8">
    <source>
        <dbReference type="ARBA" id="ARBA00049244"/>
    </source>
</evidence>
<dbReference type="GO" id="GO:0000166">
    <property type="term" value="F:nucleotide binding"/>
    <property type="evidence" value="ECO:0007669"/>
    <property type="project" value="InterPro"/>
</dbReference>
<keyword evidence="6" id="KW-0239">DNA-directed DNA polymerase</keyword>
<dbReference type="InterPro" id="IPR044925">
    <property type="entry name" value="His-Me_finger_sf"/>
</dbReference>
<dbReference type="Gene3D" id="3.90.1600.10">
    <property type="entry name" value="Palm domain of DNA polymerase"/>
    <property type="match status" value="1"/>
</dbReference>
<reference evidence="11" key="1">
    <citation type="submission" date="2021-06" db="EMBL/GenBank/DDBJ databases">
        <authorList>
            <person name="Kallberg Y."/>
            <person name="Tangrot J."/>
            <person name="Rosling A."/>
        </authorList>
    </citation>
    <scope>NUCLEOTIDE SEQUENCE</scope>
    <source>
        <strain evidence="11">MT106</strain>
    </source>
</reference>